<evidence type="ECO:0000313" key="2">
    <source>
        <dbReference type="EMBL" id="ORY42457.1"/>
    </source>
</evidence>
<keyword evidence="3" id="KW-1185">Reference proteome</keyword>
<feature type="region of interest" description="Disordered" evidence="1">
    <location>
        <begin position="1"/>
        <end position="62"/>
    </location>
</feature>
<feature type="compositionally biased region" description="Basic and acidic residues" evidence="1">
    <location>
        <begin position="8"/>
        <end position="19"/>
    </location>
</feature>
<accession>A0A1Y2C6F3</accession>
<evidence type="ECO:0000313" key="3">
    <source>
        <dbReference type="Proteomes" id="UP000193642"/>
    </source>
</evidence>
<dbReference type="Proteomes" id="UP000193642">
    <property type="component" value="Unassembled WGS sequence"/>
</dbReference>
<feature type="compositionally biased region" description="Low complexity" evidence="1">
    <location>
        <begin position="32"/>
        <end position="51"/>
    </location>
</feature>
<dbReference type="OrthoDB" id="10434466at2759"/>
<protein>
    <submittedName>
        <fullName evidence="2">Uncharacterized protein</fullName>
    </submittedName>
</protein>
<comment type="caution">
    <text evidence="2">The sequence shown here is derived from an EMBL/GenBank/DDBJ whole genome shotgun (WGS) entry which is preliminary data.</text>
</comment>
<dbReference type="AlphaFoldDB" id="A0A1Y2C6F3"/>
<proteinExistence type="predicted"/>
<dbReference type="EMBL" id="MCGO01000028">
    <property type="protein sequence ID" value="ORY42457.1"/>
    <property type="molecule type" value="Genomic_DNA"/>
</dbReference>
<sequence>MTSSRQCHSQDCKDKRHGEAVTPAEVRQIIQTSPTINTETTTEPTNALTNTGPPSAVIQERY</sequence>
<organism evidence="2 3">
    <name type="scientific">Rhizoclosmatium globosum</name>
    <dbReference type="NCBI Taxonomy" id="329046"/>
    <lineage>
        <taxon>Eukaryota</taxon>
        <taxon>Fungi</taxon>
        <taxon>Fungi incertae sedis</taxon>
        <taxon>Chytridiomycota</taxon>
        <taxon>Chytridiomycota incertae sedis</taxon>
        <taxon>Chytridiomycetes</taxon>
        <taxon>Chytridiales</taxon>
        <taxon>Chytriomycetaceae</taxon>
        <taxon>Rhizoclosmatium</taxon>
    </lineage>
</organism>
<gene>
    <name evidence="2" type="ORF">BCR33DRAFT_718150</name>
</gene>
<evidence type="ECO:0000256" key="1">
    <source>
        <dbReference type="SAM" id="MobiDB-lite"/>
    </source>
</evidence>
<reference evidence="2 3" key="1">
    <citation type="submission" date="2016-07" db="EMBL/GenBank/DDBJ databases">
        <title>Pervasive Adenine N6-methylation of Active Genes in Fungi.</title>
        <authorList>
            <consortium name="DOE Joint Genome Institute"/>
            <person name="Mondo S.J."/>
            <person name="Dannebaum R.O."/>
            <person name="Kuo R.C."/>
            <person name="Labutti K."/>
            <person name="Haridas S."/>
            <person name="Kuo A."/>
            <person name="Salamov A."/>
            <person name="Ahrendt S.R."/>
            <person name="Lipzen A."/>
            <person name="Sullivan W."/>
            <person name="Andreopoulos W.B."/>
            <person name="Clum A."/>
            <person name="Lindquist E."/>
            <person name="Daum C."/>
            <person name="Ramamoorthy G.K."/>
            <person name="Gryganskyi A."/>
            <person name="Culley D."/>
            <person name="Magnuson J.K."/>
            <person name="James T.Y."/>
            <person name="O'Malley M.A."/>
            <person name="Stajich J.E."/>
            <person name="Spatafora J.W."/>
            <person name="Visel A."/>
            <person name="Grigoriev I.V."/>
        </authorList>
    </citation>
    <scope>NUCLEOTIDE SEQUENCE [LARGE SCALE GENOMIC DNA]</scope>
    <source>
        <strain evidence="2 3">JEL800</strain>
    </source>
</reference>
<name>A0A1Y2C6F3_9FUNG</name>